<feature type="signal peptide" evidence="4">
    <location>
        <begin position="1"/>
        <end position="25"/>
    </location>
</feature>
<dbReference type="EMBL" id="JACHMN010000003">
    <property type="protein sequence ID" value="MBB5872367.1"/>
    <property type="molecule type" value="Genomic_DNA"/>
</dbReference>
<feature type="chain" id="PRO_5032637117" evidence="4">
    <location>
        <begin position="26"/>
        <end position="234"/>
    </location>
</feature>
<sequence>MSKTSRALAALAALSLALTGCTAKADTPTPSASASFPPAEQLLGEGALAMAGTQTAHFAISVDGKIANLPLKKAEGDLTREGSAKGTATIEQLGLTIEGEFIVVNKKLYFKGATGGFQEIPLALAATVYDPSAILDPTKGVAKLLSAAKNPKVLAVEKVEGADAYKISLETDPTALAAIIPGAPAGVTANLWLDAATKKLVKGEFTIPASGSDPAGKVLATFTKYDAPVTISAP</sequence>
<dbReference type="Proteomes" id="UP000587527">
    <property type="component" value="Unassembled WGS sequence"/>
</dbReference>
<evidence type="ECO:0000256" key="3">
    <source>
        <dbReference type="ARBA" id="ARBA00022475"/>
    </source>
</evidence>
<keyword evidence="3" id="KW-0472">Membrane</keyword>
<comment type="similarity">
    <text evidence="2">Belongs to the LppX/LprAFG lipoprotein family.</text>
</comment>
<evidence type="ECO:0000313" key="6">
    <source>
        <dbReference type="Proteomes" id="UP000587527"/>
    </source>
</evidence>
<comment type="subcellular location">
    <subcellularLocation>
        <location evidence="1">Cell envelope</location>
    </subcellularLocation>
</comment>
<gene>
    <name evidence="5" type="ORF">F4553_005801</name>
</gene>
<comment type="caution">
    <text evidence="5">The sequence shown here is derived from an EMBL/GenBank/DDBJ whole genome shotgun (WGS) entry which is preliminary data.</text>
</comment>
<dbReference type="RefSeq" id="WP_184841900.1">
    <property type="nucleotide sequence ID" value="NZ_JACHMN010000003.1"/>
</dbReference>
<dbReference type="Gene3D" id="2.50.20.20">
    <property type="match status" value="1"/>
</dbReference>
<keyword evidence="5" id="KW-0449">Lipoprotein</keyword>
<keyword evidence="6" id="KW-1185">Reference proteome</keyword>
<evidence type="ECO:0000256" key="4">
    <source>
        <dbReference type="SAM" id="SignalP"/>
    </source>
</evidence>
<dbReference type="InterPro" id="IPR009830">
    <property type="entry name" value="LppX/LprAFG"/>
</dbReference>
<dbReference type="CDD" id="cd16334">
    <property type="entry name" value="LppX-like"/>
    <property type="match status" value="1"/>
</dbReference>
<keyword evidence="4" id="KW-0732">Signal</keyword>
<keyword evidence="3" id="KW-1003">Cell membrane</keyword>
<protein>
    <submittedName>
        <fullName evidence="5">Lipoprotein LprG</fullName>
    </submittedName>
</protein>
<proteinExistence type="inferred from homology"/>
<organism evidence="5 6">
    <name type="scientific">Allocatelliglobosispora scoriae</name>
    <dbReference type="NCBI Taxonomy" id="643052"/>
    <lineage>
        <taxon>Bacteria</taxon>
        <taxon>Bacillati</taxon>
        <taxon>Actinomycetota</taxon>
        <taxon>Actinomycetes</taxon>
        <taxon>Micromonosporales</taxon>
        <taxon>Micromonosporaceae</taxon>
        <taxon>Allocatelliglobosispora</taxon>
    </lineage>
</organism>
<dbReference type="SUPFAM" id="SSF89392">
    <property type="entry name" value="Prokaryotic lipoproteins and lipoprotein localization factors"/>
    <property type="match status" value="1"/>
</dbReference>
<evidence type="ECO:0000256" key="1">
    <source>
        <dbReference type="ARBA" id="ARBA00004196"/>
    </source>
</evidence>
<evidence type="ECO:0000313" key="5">
    <source>
        <dbReference type="EMBL" id="MBB5872367.1"/>
    </source>
</evidence>
<evidence type="ECO:0000256" key="2">
    <source>
        <dbReference type="ARBA" id="ARBA00009194"/>
    </source>
</evidence>
<dbReference type="InterPro" id="IPR029046">
    <property type="entry name" value="LolA/LolB/LppX"/>
</dbReference>
<accession>A0A841BTF7</accession>
<dbReference type="PROSITE" id="PS51257">
    <property type="entry name" value="PROKAR_LIPOPROTEIN"/>
    <property type="match status" value="1"/>
</dbReference>
<dbReference type="GO" id="GO:0030313">
    <property type="term" value="C:cell envelope"/>
    <property type="evidence" value="ECO:0007669"/>
    <property type="project" value="UniProtKB-SubCell"/>
</dbReference>
<reference evidence="5 6" key="1">
    <citation type="submission" date="2020-08" db="EMBL/GenBank/DDBJ databases">
        <title>Sequencing the genomes of 1000 actinobacteria strains.</title>
        <authorList>
            <person name="Klenk H.-P."/>
        </authorList>
    </citation>
    <scope>NUCLEOTIDE SEQUENCE [LARGE SCALE GENOMIC DNA]</scope>
    <source>
        <strain evidence="5 6">DSM 45362</strain>
    </source>
</reference>
<dbReference type="AlphaFoldDB" id="A0A841BTF7"/>
<name>A0A841BTF7_9ACTN</name>
<dbReference type="Pfam" id="PF07161">
    <property type="entry name" value="LppX_LprAFG"/>
    <property type="match status" value="1"/>
</dbReference>